<accession>A0A4Y2F792</accession>
<comment type="caution">
    <text evidence="1">The sequence shown here is derived from an EMBL/GenBank/DDBJ whole genome shotgun (WGS) entry which is preliminary data.</text>
</comment>
<keyword evidence="2" id="KW-1185">Reference proteome</keyword>
<dbReference type="PROSITE" id="PS51257">
    <property type="entry name" value="PROKAR_LIPOPROTEIN"/>
    <property type="match status" value="1"/>
</dbReference>
<sequence length="96" mass="10642">MKYGNAEARQKVSTMIFFTVACNARYVTKAEGTGQAAFLLGAAPRHDGKIPYSSLVEENSEARKASFPEWKRGGGGVQKPIRRRTKLQIFRCKCSS</sequence>
<dbReference type="Proteomes" id="UP000499080">
    <property type="component" value="Unassembled WGS sequence"/>
</dbReference>
<dbReference type="AlphaFoldDB" id="A0A4Y2F792"/>
<evidence type="ECO:0000313" key="1">
    <source>
        <dbReference type="EMBL" id="GBM37071.1"/>
    </source>
</evidence>
<organism evidence="1 2">
    <name type="scientific">Araneus ventricosus</name>
    <name type="common">Orbweaver spider</name>
    <name type="synonym">Epeira ventricosa</name>
    <dbReference type="NCBI Taxonomy" id="182803"/>
    <lineage>
        <taxon>Eukaryota</taxon>
        <taxon>Metazoa</taxon>
        <taxon>Ecdysozoa</taxon>
        <taxon>Arthropoda</taxon>
        <taxon>Chelicerata</taxon>
        <taxon>Arachnida</taxon>
        <taxon>Araneae</taxon>
        <taxon>Araneomorphae</taxon>
        <taxon>Entelegynae</taxon>
        <taxon>Araneoidea</taxon>
        <taxon>Araneidae</taxon>
        <taxon>Araneus</taxon>
    </lineage>
</organism>
<protein>
    <submittedName>
        <fullName evidence="1">Uncharacterized protein</fullName>
    </submittedName>
</protein>
<dbReference type="EMBL" id="BGPR01249383">
    <property type="protein sequence ID" value="GBM37071.1"/>
    <property type="molecule type" value="Genomic_DNA"/>
</dbReference>
<proteinExistence type="predicted"/>
<reference evidence="1 2" key="1">
    <citation type="journal article" date="2019" name="Sci. Rep.">
        <title>Orb-weaving spider Araneus ventricosus genome elucidates the spidroin gene catalogue.</title>
        <authorList>
            <person name="Kono N."/>
            <person name="Nakamura H."/>
            <person name="Ohtoshi R."/>
            <person name="Moran D.A.P."/>
            <person name="Shinohara A."/>
            <person name="Yoshida Y."/>
            <person name="Fujiwara M."/>
            <person name="Mori M."/>
            <person name="Tomita M."/>
            <person name="Arakawa K."/>
        </authorList>
    </citation>
    <scope>NUCLEOTIDE SEQUENCE [LARGE SCALE GENOMIC DNA]</scope>
</reference>
<evidence type="ECO:0000313" key="2">
    <source>
        <dbReference type="Proteomes" id="UP000499080"/>
    </source>
</evidence>
<name>A0A4Y2F792_ARAVE</name>
<gene>
    <name evidence="1" type="ORF">AVEN_265950_1</name>
</gene>